<dbReference type="EMBL" id="VSSQ01032779">
    <property type="protein sequence ID" value="MPM84163.1"/>
    <property type="molecule type" value="Genomic_DNA"/>
</dbReference>
<dbReference type="Pfam" id="PF02080">
    <property type="entry name" value="TrkA_C"/>
    <property type="match status" value="1"/>
</dbReference>
<evidence type="ECO:0000259" key="1">
    <source>
        <dbReference type="PROSITE" id="PS51202"/>
    </source>
</evidence>
<organism evidence="2">
    <name type="scientific">bioreactor metagenome</name>
    <dbReference type="NCBI Taxonomy" id="1076179"/>
    <lineage>
        <taxon>unclassified sequences</taxon>
        <taxon>metagenomes</taxon>
        <taxon>ecological metagenomes</taxon>
    </lineage>
</organism>
<evidence type="ECO:0000313" key="2">
    <source>
        <dbReference type="EMBL" id="MPM84163.1"/>
    </source>
</evidence>
<name>A0A645D5B6_9ZZZZ</name>
<gene>
    <name evidence="2" type="ORF">SDC9_131234</name>
</gene>
<dbReference type="InterPro" id="IPR036721">
    <property type="entry name" value="RCK_C_sf"/>
</dbReference>
<dbReference type="Gene3D" id="3.30.70.1450">
    <property type="entry name" value="Regulator of K+ conductance, C-terminal domain"/>
    <property type="match status" value="1"/>
</dbReference>
<reference evidence="2" key="1">
    <citation type="submission" date="2019-08" db="EMBL/GenBank/DDBJ databases">
        <authorList>
            <person name="Kucharzyk K."/>
            <person name="Murdoch R.W."/>
            <person name="Higgins S."/>
            <person name="Loffler F."/>
        </authorList>
    </citation>
    <scope>NUCLEOTIDE SEQUENCE</scope>
</reference>
<dbReference type="AlphaFoldDB" id="A0A645D5B6"/>
<proteinExistence type="predicted"/>
<dbReference type="PROSITE" id="PS51202">
    <property type="entry name" value="RCK_C"/>
    <property type="match status" value="1"/>
</dbReference>
<protein>
    <recommendedName>
        <fullName evidence="1">RCK C-terminal domain-containing protein</fullName>
    </recommendedName>
</protein>
<comment type="caution">
    <text evidence="2">The sequence shown here is derived from an EMBL/GenBank/DDBJ whole genome shotgun (WGS) entry which is preliminary data.</text>
</comment>
<dbReference type="GO" id="GO:0008324">
    <property type="term" value="F:monoatomic cation transmembrane transporter activity"/>
    <property type="evidence" value="ECO:0007669"/>
    <property type="project" value="InterPro"/>
</dbReference>
<dbReference type="SUPFAM" id="SSF116726">
    <property type="entry name" value="TrkA C-terminal domain-like"/>
    <property type="match status" value="1"/>
</dbReference>
<sequence length="95" mass="10233">MAQLAVRPAVVDFIDAAMSSTDLDFSIEEVPVTPGSRLVGMSVGALRAKGIFTLAILKESSRYDHRPPDERRIEAGDHLIVSGASDTLRSLDPQP</sequence>
<dbReference type="GO" id="GO:0006813">
    <property type="term" value="P:potassium ion transport"/>
    <property type="evidence" value="ECO:0007669"/>
    <property type="project" value="InterPro"/>
</dbReference>
<feature type="domain" description="RCK C-terminal" evidence="1">
    <location>
        <begin position="15"/>
        <end position="95"/>
    </location>
</feature>
<accession>A0A645D5B6</accession>
<dbReference type="InterPro" id="IPR006037">
    <property type="entry name" value="RCK_C"/>
</dbReference>